<dbReference type="PANTHER" id="PTHR43649">
    <property type="entry name" value="ARABINOSE-BINDING PROTEIN-RELATED"/>
    <property type="match status" value="1"/>
</dbReference>
<dbReference type="Pfam" id="PF01547">
    <property type="entry name" value="SBP_bac_1"/>
    <property type="match status" value="1"/>
</dbReference>
<dbReference type="Gene3D" id="3.40.190.10">
    <property type="entry name" value="Periplasmic binding protein-like II"/>
    <property type="match status" value="2"/>
</dbReference>
<evidence type="ECO:0000256" key="3">
    <source>
        <dbReference type="ARBA" id="ARBA00022448"/>
    </source>
</evidence>
<evidence type="ECO:0000256" key="7">
    <source>
        <dbReference type="SAM" id="SignalP"/>
    </source>
</evidence>
<evidence type="ECO:0000256" key="5">
    <source>
        <dbReference type="ARBA" id="ARBA00049629"/>
    </source>
</evidence>
<evidence type="ECO:0000256" key="4">
    <source>
        <dbReference type="ARBA" id="ARBA00022729"/>
    </source>
</evidence>
<feature type="chain" id="PRO_5046217833" description="Probable sugar-binding periplasmic protein" evidence="7">
    <location>
        <begin position="24"/>
        <end position="428"/>
    </location>
</feature>
<organism evidence="8 9">
    <name type="scientific">Dactylosporangium maewongense</name>
    <dbReference type="NCBI Taxonomy" id="634393"/>
    <lineage>
        <taxon>Bacteria</taxon>
        <taxon>Bacillati</taxon>
        <taxon>Actinomycetota</taxon>
        <taxon>Actinomycetes</taxon>
        <taxon>Micromonosporales</taxon>
        <taxon>Micromonosporaceae</taxon>
        <taxon>Dactylosporangium</taxon>
    </lineage>
</organism>
<gene>
    <name evidence="8" type="ORF">GCM10009827_114950</name>
</gene>
<comment type="function">
    <text evidence="5">Part of a binding-protein-dependent transport system for a sugar.</text>
</comment>
<sequence length="428" mass="45424">MNRQRRAVAVVAVIALAVAGCGAQKPTSATTDTKQLEVMSWWTSGSEAAALNVLLSAVHQTNPNVDVVNAAVAGGAGSQAVVALAKRLQHGNPPDVWQTFTGKSVQGYADRGVIRDVTSVFADGDLRATMQPTILRSLMHDGKPYGVPTGAHRSNMLWFNTELLNRAGVALPSSDYTLAAFLDSLQKVRASGATPLCLGGKDPFTTVELFENVLLSTIGVKGWQDMAGDRLNWRSAQVRTALRTFGDILAYADPEAGTLTWDAATKKLATGGCAFESLNDSAYGELVADGAREGKDFGAVPFPGTGDSFLAVVDVFVAATRARNAKNALAFLSDISKPATQIPFSKAKGSVPVLRNVDTSSLSAYQRDASKSLWGSSVLLSVAHGEAMSPEFQEGFYDAVSNYVRTHDPDAFARDLENAVTKDKIPPR</sequence>
<evidence type="ECO:0000256" key="1">
    <source>
        <dbReference type="ARBA" id="ARBA00004196"/>
    </source>
</evidence>
<proteinExistence type="inferred from homology"/>
<evidence type="ECO:0000313" key="8">
    <source>
        <dbReference type="EMBL" id="GAA1574076.1"/>
    </source>
</evidence>
<comment type="similarity">
    <text evidence="2">Belongs to the bacterial solute-binding protein 1 family.</text>
</comment>
<protein>
    <recommendedName>
        <fullName evidence="6">Probable sugar-binding periplasmic protein</fullName>
    </recommendedName>
</protein>
<dbReference type="PROSITE" id="PS51257">
    <property type="entry name" value="PROKAR_LIPOPROTEIN"/>
    <property type="match status" value="1"/>
</dbReference>
<dbReference type="InterPro" id="IPR006059">
    <property type="entry name" value="SBP"/>
</dbReference>
<comment type="subcellular location">
    <subcellularLocation>
        <location evidence="1">Cell envelope</location>
    </subcellularLocation>
</comment>
<name>A0ABP4P5G7_9ACTN</name>
<evidence type="ECO:0000313" key="9">
    <source>
        <dbReference type="Proteomes" id="UP001501470"/>
    </source>
</evidence>
<evidence type="ECO:0000256" key="2">
    <source>
        <dbReference type="ARBA" id="ARBA00008520"/>
    </source>
</evidence>
<reference evidence="9" key="1">
    <citation type="journal article" date="2019" name="Int. J. Syst. Evol. Microbiol.">
        <title>The Global Catalogue of Microorganisms (GCM) 10K type strain sequencing project: providing services to taxonomists for standard genome sequencing and annotation.</title>
        <authorList>
            <consortium name="The Broad Institute Genomics Platform"/>
            <consortium name="The Broad Institute Genome Sequencing Center for Infectious Disease"/>
            <person name="Wu L."/>
            <person name="Ma J."/>
        </authorList>
    </citation>
    <scope>NUCLEOTIDE SEQUENCE [LARGE SCALE GENOMIC DNA]</scope>
    <source>
        <strain evidence="9">JCM 15933</strain>
    </source>
</reference>
<dbReference type="RefSeq" id="WP_344515026.1">
    <property type="nucleotide sequence ID" value="NZ_BAAAQD010000051.1"/>
</dbReference>
<feature type="signal peptide" evidence="7">
    <location>
        <begin position="1"/>
        <end position="23"/>
    </location>
</feature>
<dbReference type="SUPFAM" id="SSF53850">
    <property type="entry name" value="Periplasmic binding protein-like II"/>
    <property type="match status" value="1"/>
</dbReference>
<dbReference type="PANTHER" id="PTHR43649:SF28">
    <property type="entry name" value="BINDING PROTEIN COMPONENT OF ABC SUGAR TRANSPORTER-RELATED"/>
    <property type="match status" value="1"/>
</dbReference>
<dbReference type="EMBL" id="BAAAQD010000051">
    <property type="protein sequence ID" value="GAA1574076.1"/>
    <property type="molecule type" value="Genomic_DNA"/>
</dbReference>
<comment type="caution">
    <text evidence="8">The sequence shown here is derived from an EMBL/GenBank/DDBJ whole genome shotgun (WGS) entry which is preliminary data.</text>
</comment>
<keyword evidence="9" id="KW-1185">Reference proteome</keyword>
<dbReference type="Proteomes" id="UP001501470">
    <property type="component" value="Unassembled WGS sequence"/>
</dbReference>
<keyword evidence="3" id="KW-0813">Transport</keyword>
<accession>A0ABP4P5G7</accession>
<evidence type="ECO:0000256" key="6">
    <source>
        <dbReference type="ARBA" id="ARBA00049753"/>
    </source>
</evidence>
<keyword evidence="4 7" id="KW-0732">Signal</keyword>
<dbReference type="InterPro" id="IPR050490">
    <property type="entry name" value="Bact_solute-bd_prot1"/>
</dbReference>